<evidence type="ECO:0000259" key="1">
    <source>
        <dbReference type="PROSITE" id="PS51166"/>
    </source>
</evidence>
<keyword evidence="2" id="KW-0418">Kinase</keyword>
<dbReference type="InterPro" id="IPR014756">
    <property type="entry name" value="Ig_E-set"/>
</dbReference>
<keyword evidence="3" id="KW-1185">Reference proteome</keyword>
<dbReference type="Gene3D" id="2.60.40.10">
    <property type="entry name" value="Immunoglobulins"/>
    <property type="match status" value="1"/>
</dbReference>
<dbReference type="InterPro" id="IPR002044">
    <property type="entry name" value="CBM20"/>
</dbReference>
<gene>
    <name evidence="2" type="ORF">SAMN04488111_3350</name>
</gene>
<dbReference type="GO" id="GO:2001070">
    <property type="term" value="F:starch binding"/>
    <property type="evidence" value="ECO:0007669"/>
    <property type="project" value="InterPro"/>
</dbReference>
<dbReference type="RefSeq" id="WP_089379605.1">
    <property type="nucleotide sequence ID" value="NZ_FZNX01000007.1"/>
</dbReference>
<proteinExistence type="predicted"/>
<sequence length="103" mass="11540">MSLKKQYLKSKPVCKVTFLMKKDDSFGAGRVDLLGEFNNWNTAEPISMKKLKNGSFKVTIDLPAEKEFQFKYLLDGEKWVNDAGADKYVGSGLGTEENSVVLL</sequence>
<reference evidence="3" key="1">
    <citation type="submission" date="2017-06" db="EMBL/GenBank/DDBJ databases">
        <authorList>
            <person name="Varghese N."/>
            <person name="Submissions S."/>
        </authorList>
    </citation>
    <scope>NUCLEOTIDE SEQUENCE [LARGE SCALE GENOMIC DNA]</scope>
    <source>
        <strain evidence="3">DSM 27993</strain>
    </source>
</reference>
<name>A0A238ZIK5_9FLAO</name>
<dbReference type="GO" id="GO:0016301">
    <property type="term" value="F:kinase activity"/>
    <property type="evidence" value="ECO:0007669"/>
    <property type="project" value="UniProtKB-KW"/>
</dbReference>
<dbReference type="AlphaFoldDB" id="A0A238ZIK5"/>
<organism evidence="2 3">
    <name type="scientific">Lutibacter flavus</name>
    <dbReference type="NCBI Taxonomy" id="691689"/>
    <lineage>
        <taxon>Bacteria</taxon>
        <taxon>Pseudomonadati</taxon>
        <taxon>Bacteroidota</taxon>
        <taxon>Flavobacteriia</taxon>
        <taxon>Flavobacteriales</taxon>
        <taxon>Flavobacteriaceae</taxon>
        <taxon>Lutibacter</taxon>
    </lineage>
</organism>
<keyword evidence="2" id="KW-0808">Transferase</keyword>
<dbReference type="InterPro" id="IPR032640">
    <property type="entry name" value="AMPK1_CBM"/>
</dbReference>
<dbReference type="Pfam" id="PF16561">
    <property type="entry name" value="AMPK1_CBM"/>
    <property type="match status" value="1"/>
</dbReference>
<dbReference type="Proteomes" id="UP000198412">
    <property type="component" value="Unassembled WGS sequence"/>
</dbReference>
<evidence type="ECO:0000313" key="2">
    <source>
        <dbReference type="EMBL" id="SNR83255.1"/>
    </source>
</evidence>
<evidence type="ECO:0000313" key="3">
    <source>
        <dbReference type="Proteomes" id="UP000198412"/>
    </source>
</evidence>
<dbReference type="OrthoDB" id="5451596at2"/>
<dbReference type="PROSITE" id="PS51166">
    <property type="entry name" value="CBM20"/>
    <property type="match status" value="1"/>
</dbReference>
<dbReference type="SUPFAM" id="SSF81296">
    <property type="entry name" value="E set domains"/>
    <property type="match status" value="1"/>
</dbReference>
<dbReference type="CDD" id="cd07184">
    <property type="entry name" value="E_set_Isoamylase_like_N"/>
    <property type="match status" value="1"/>
</dbReference>
<dbReference type="InterPro" id="IPR013783">
    <property type="entry name" value="Ig-like_fold"/>
</dbReference>
<protein>
    <submittedName>
        <fullName evidence="2">Glycogen recognition site of AMP-activated protein kinase</fullName>
    </submittedName>
</protein>
<feature type="domain" description="CBM20" evidence="1">
    <location>
        <begin position="8"/>
        <end position="103"/>
    </location>
</feature>
<accession>A0A238ZIK5</accession>
<dbReference type="EMBL" id="FZNX01000007">
    <property type="protein sequence ID" value="SNR83255.1"/>
    <property type="molecule type" value="Genomic_DNA"/>
</dbReference>